<dbReference type="InterPro" id="IPR052928">
    <property type="entry name" value="Desiccation-related_membrane"/>
</dbReference>
<comment type="caution">
    <text evidence="2">The sequence shown here is derived from an EMBL/GenBank/DDBJ whole genome shotgun (WGS) entry which is preliminary data.</text>
</comment>
<evidence type="ECO:0000313" key="2">
    <source>
        <dbReference type="EMBL" id="TNJ45395.1"/>
    </source>
</evidence>
<dbReference type="PANTHER" id="PTHR35792:SF1">
    <property type="entry name" value="SLL0268 PROTEIN"/>
    <property type="match status" value="1"/>
</dbReference>
<name>A0A5C4SN28_9FLAO</name>
<keyword evidence="3" id="KW-1185">Reference proteome</keyword>
<keyword evidence="1" id="KW-0175">Coiled coil</keyword>
<dbReference type="EMBL" id="VDCS01000005">
    <property type="protein sequence ID" value="TNJ45395.1"/>
    <property type="molecule type" value="Genomic_DNA"/>
</dbReference>
<protein>
    <submittedName>
        <fullName evidence="2">YtxH domain-containing protein</fullName>
    </submittedName>
</protein>
<dbReference type="PANTHER" id="PTHR35792">
    <property type="entry name" value="GENERAL STRESS PROTEIN"/>
    <property type="match status" value="1"/>
</dbReference>
<gene>
    <name evidence="2" type="ORF">FGF67_06710</name>
</gene>
<dbReference type="OrthoDB" id="598035at2"/>
<dbReference type="AlphaFoldDB" id="A0A5C4SN28"/>
<sequence>MSKSSNLVLGLLAGGAIGATLGILFAPDKGINTRQKLVDEALSAKADLSEKAHEVKDKVASQAKQKKDSLDSQLESILNNASYKADDIITSLEQKLAILKARNKQFQKETSNKTNS</sequence>
<dbReference type="InterPro" id="IPR024623">
    <property type="entry name" value="YtxH"/>
</dbReference>
<proteinExistence type="predicted"/>
<organism evidence="2 3">
    <name type="scientific">Allotamlana fucoidanivorans</name>
    <dbReference type="NCBI Taxonomy" id="2583814"/>
    <lineage>
        <taxon>Bacteria</taxon>
        <taxon>Pseudomonadati</taxon>
        <taxon>Bacteroidota</taxon>
        <taxon>Flavobacteriia</taxon>
        <taxon>Flavobacteriales</taxon>
        <taxon>Flavobacteriaceae</taxon>
        <taxon>Allotamlana</taxon>
    </lineage>
</organism>
<dbReference type="Proteomes" id="UP000308713">
    <property type="component" value="Unassembled WGS sequence"/>
</dbReference>
<accession>A0A5C4SN28</accession>
<evidence type="ECO:0000313" key="3">
    <source>
        <dbReference type="Proteomes" id="UP000308713"/>
    </source>
</evidence>
<feature type="coiled-coil region" evidence="1">
    <location>
        <begin position="38"/>
        <end position="109"/>
    </location>
</feature>
<dbReference type="RefSeq" id="WP_139696012.1">
    <property type="nucleotide sequence ID" value="NZ_CP074074.1"/>
</dbReference>
<dbReference type="Pfam" id="PF12732">
    <property type="entry name" value="YtxH"/>
    <property type="match status" value="1"/>
</dbReference>
<reference evidence="2 3" key="1">
    <citation type="submission" date="2019-05" db="EMBL/GenBank/DDBJ databases">
        <title>Tamlana fucoidanivorans sp. nov., isolated from the surface of algae collected from Fujian province in China.</title>
        <authorList>
            <person name="Li J."/>
        </authorList>
    </citation>
    <scope>NUCLEOTIDE SEQUENCE [LARGE SCALE GENOMIC DNA]</scope>
    <source>
        <strain evidence="2 3">CW2-9</strain>
    </source>
</reference>
<evidence type="ECO:0000256" key="1">
    <source>
        <dbReference type="SAM" id="Coils"/>
    </source>
</evidence>